<dbReference type="InterPro" id="IPR045540">
    <property type="entry name" value="YegS/DAGK_C"/>
</dbReference>
<accession>A0A1H3VZ50</accession>
<protein>
    <submittedName>
        <fullName evidence="2">Diacylglycerol kinase</fullName>
    </submittedName>
</protein>
<dbReference type="Gene3D" id="2.60.200.40">
    <property type="match status" value="1"/>
</dbReference>
<dbReference type="InterPro" id="IPR017438">
    <property type="entry name" value="ATP-NAD_kinase_N"/>
</dbReference>
<proteinExistence type="predicted"/>
<dbReference type="AlphaFoldDB" id="A0A1H3VZ50"/>
<feature type="domain" description="DAGKc" evidence="1">
    <location>
        <begin position="1"/>
        <end position="130"/>
    </location>
</feature>
<name>A0A1H3VZ50_9SPHI</name>
<dbReference type="GO" id="GO:0008929">
    <property type="term" value="F:methylglyoxal synthase activity"/>
    <property type="evidence" value="ECO:0007669"/>
    <property type="project" value="InterPro"/>
</dbReference>
<dbReference type="GO" id="GO:0019242">
    <property type="term" value="P:methylglyoxal biosynthetic process"/>
    <property type="evidence" value="ECO:0007669"/>
    <property type="project" value="InterPro"/>
</dbReference>
<dbReference type="SUPFAM" id="SSF111331">
    <property type="entry name" value="NAD kinase/diacylglycerol kinase-like"/>
    <property type="match status" value="1"/>
</dbReference>
<gene>
    <name evidence="2" type="ORF">SAMN05443550_10125</name>
</gene>
<keyword evidence="3" id="KW-1185">Reference proteome</keyword>
<dbReference type="Proteomes" id="UP000198850">
    <property type="component" value="Unassembled WGS sequence"/>
</dbReference>
<dbReference type="InterPro" id="IPR005218">
    <property type="entry name" value="Diacylglycerol/lipid_kinase"/>
</dbReference>
<dbReference type="GO" id="GO:0008654">
    <property type="term" value="P:phospholipid biosynthetic process"/>
    <property type="evidence" value="ECO:0007669"/>
    <property type="project" value="InterPro"/>
</dbReference>
<keyword evidence="2" id="KW-0808">Transferase</keyword>
<dbReference type="PANTHER" id="PTHR30492">
    <property type="entry name" value="METHYLGLYOXAL SYNTHASE"/>
    <property type="match status" value="1"/>
</dbReference>
<evidence type="ECO:0000259" key="1">
    <source>
        <dbReference type="PROSITE" id="PS50146"/>
    </source>
</evidence>
<sequence>MKIKHICFIINPASGKQEAILLFINQALDGMGIEWDVYLTKKDKSIAEIARELIGKTDLVAVYGGDGCVTEVAAALHGSETPLAIIPGGTANVMARELGIPLDTQAALAVLTGKDYEMRSIDMGLFNDQPFLLRVNIGIMADMVLQADRDLKNSVGQLAYGITALKTLALAEPASYRLEIDGKAFQESGVSLTVTNSGHIGIGDFALQPGISITDGLLDVILMKDASLLSVLKVASSTLLQNKTEALVHWQCKRIVINMDQTHSLICDDRKETARQITISVVPASIRIMVPKLSL</sequence>
<evidence type="ECO:0000313" key="2">
    <source>
        <dbReference type="EMBL" id="SDZ80086.1"/>
    </source>
</evidence>
<dbReference type="Gene3D" id="3.40.50.10330">
    <property type="entry name" value="Probable inorganic polyphosphate/atp-NAD kinase, domain 1"/>
    <property type="match status" value="1"/>
</dbReference>
<dbReference type="NCBIfam" id="TIGR00147">
    <property type="entry name" value="YegS/Rv2252/BmrU family lipid kinase"/>
    <property type="match status" value="1"/>
</dbReference>
<reference evidence="2 3" key="1">
    <citation type="submission" date="2016-10" db="EMBL/GenBank/DDBJ databases">
        <authorList>
            <person name="de Groot N.N."/>
        </authorList>
    </citation>
    <scope>NUCLEOTIDE SEQUENCE [LARGE SCALE GENOMIC DNA]</scope>
    <source>
        <strain evidence="2 3">DSM 19033</strain>
    </source>
</reference>
<organism evidence="2 3">
    <name type="scientific">Pedobacter hartonius</name>
    <dbReference type="NCBI Taxonomy" id="425514"/>
    <lineage>
        <taxon>Bacteria</taxon>
        <taxon>Pseudomonadati</taxon>
        <taxon>Bacteroidota</taxon>
        <taxon>Sphingobacteriia</taxon>
        <taxon>Sphingobacteriales</taxon>
        <taxon>Sphingobacteriaceae</taxon>
        <taxon>Pedobacter</taxon>
    </lineage>
</organism>
<dbReference type="GO" id="GO:0005829">
    <property type="term" value="C:cytosol"/>
    <property type="evidence" value="ECO:0007669"/>
    <property type="project" value="TreeGrafter"/>
</dbReference>
<dbReference type="OrthoDB" id="9786026at2"/>
<dbReference type="PROSITE" id="PS50146">
    <property type="entry name" value="DAGK"/>
    <property type="match status" value="1"/>
</dbReference>
<dbReference type="EMBL" id="FNRA01000001">
    <property type="protein sequence ID" value="SDZ80086.1"/>
    <property type="molecule type" value="Genomic_DNA"/>
</dbReference>
<dbReference type="RefSeq" id="WP_090554062.1">
    <property type="nucleotide sequence ID" value="NZ_FNRA01000001.1"/>
</dbReference>
<dbReference type="InterPro" id="IPR001206">
    <property type="entry name" value="Diacylglycerol_kinase_cat_dom"/>
</dbReference>
<dbReference type="Pfam" id="PF19279">
    <property type="entry name" value="YegS_C"/>
    <property type="match status" value="1"/>
</dbReference>
<dbReference type="InterPro" id="IPR016064">
    <property type="entry name" value="NAD/diacylglycerol_kinase_sf"/>
</dbReference>
<dbReference type="InterPro" id="IPR004363">
    <property type="entry name" value="Methylgl_synth"/>
</dbReference>
<evidence type="ECO:0000313" key="3">
    <source>
        <dbReference type="Proteomes" id="UP000198850"/>
    </source>
</evidence>
<dbReference type="GO" id="GO:0016301">
    <property type="term" value="F:kinase activity"/>
    <property type="evidence" value="ECO:0007669"/>
    <property type="project" value="UniProtKB-KW"/>
</dbReference>
<dbReference type="PANTHER" id="PTHR30492:SF0">
    <property type="entry name" value="METHYLGLYOXAL SYNTHASE"/>
    <property type="match status" value="1"/>
</dbReference>
<dbReference type="GO" id="GO:0005524">
    <property type="term" value="F:ATP binding"/>
    <property type="evidence" value="ECO:0007669"/>
    <property type="project" value="InterPro"/>
</dbReference>
<keyword evidence="2" id="KW-0418">Kinase</keyword>
<dbReference type="STRING" id="425514.SAMN05443550_10125"/>
<dbReference type="SMART" id="SM00046">
    <property type="entry name" value="DAGKc"/>
    <property type="match status" value="1"/>
</dbReference>
<dbReference type="Pfam" id="PF00781">
    <property type="entry name" value="DAGK_cat"/>
    <property type="match status" value="1"/>
</dbReference>